<feature type="non-terminal residue" evidence="8">
    <location>
        <position position="1"/>
    </location>
</feature>
<feature type="transmembrane region" description="Helical" evidence="6">
    <location>
        <begin position="305"/>
        <end position="325"/>
    </location>
</feature>
<sequence>LQAIASQYNAYVLTLLIPSTTLSYINADLGPDPNYTWITVSWTLCASFVISISGRLSDIFGRRYFLICGACISFIGTIVGATGKSINQMIVSGVLFGLGSGFQEMGYAACQEIVPNKYRMWAVGILDFLGIVAQLGPIVGYSFIAKTSIGWRGAYWYMCAFHGFFAIVLVFTYFPPTFDTKHKRDGKTKMQLIKEIDYIGLFLFMAGCVLFLLGINYGGRQYAWSSAQVIAPIVVGSLCLVALGFYEVYADLPQPIMPPRLFRKWREVTMVYVVCFVGGMLYYSMNVTWPRQSQLFFTGPDPIIRGLYAELIPLASITSGFLLAFVCPRIGHERWQLVFLMTMECALIGSLASIGLNDRTQAIVTIVFLGISVALPQLLSFTMISLGLGTEFKDDIGCAVGLAGTFRLMGGSIATAIYTAIINNTFSDHLPGEVSRAAPNFSNASALLRAARLNTAAAYKAVPGITAEITAAAQLAVKLAYVQAYKTVYLSALGFGACAIIAALLTKSTDKNMKNNTRIVRLENE</sequence>
<evidence type="ECO:0000256" key="6">
    <source>
        <dbReference type="SAM" id="Phobius"/>
    </source>
</evidence>
<dbReference type="Pfam" id="PF06609">
    <property type="entry name" value="TRI12"/>
    <property type="match status" value="1"/>
</dbReference>
<dbReference type="PROSITE" id="PS50850">
    <property type="entry name" value="MFS"/>
    <property type="match status" value="1"/>
</dbReference>
<dbReference type="GO" id="GO:0022857">
    <property type="term" value="F:transmembrane transporter activity"/>
    <property type="evidence" value="ECO:0007669"/>
    <property type="project" value="InterPro"/>
</dbReference>
<dbReference type="PANTHER" id="PTHR23501:SF109">
    <property type="entry name" value="MAJOR FACILITATOR SUPERFAMILY (MFS) PROFILE DOMAIN-CONTAINING PROTEIN-RELATED"/>
    <property type="match status" value="1"/>
</dbReference>
<evidence type="ECO:0000313" key="8">
    <source>
        <dbReference type="EMBL" id="KAF2790943.1"/>
    </source>
</evidence>
<dbReference type="InterPro" id="IPR036259">
    <property type="entry name" value="MFS_trans_sf"/>
</dbReference>
<dbReference type="AlphaFoldDB" id="A0A6A6X487"/>
<dbReference type="PANTHER" id="PTHR23501">
    <property type="entry name" value="MAJOR FACILITATOR SUPERFAMILY"/>
    <property type="match status" value="1"/>
</dbReference>
<gene>
    <name evidence="8" type="ORF">K505DRAFT_210299</name>
</gene>
<feature type="transmembrane region" description="Helical" evidence="6">
    <location>
        <begin position="196"/>
        <end position="217"/>
    </location>
</feature>
<feature type="transmembrane region" description="Helical" evidence="6">
    <location>
        <begin position="362"/>
        <end position="384"/>
    </location>
</feature>
<feature type="transmembrane region" description="Helical" evidence="6">
    <location>
        <begin position="229"/>
        <end position="249"/>
    </location>
</feature>
<keyword evidence="4 6" id="KW-1133">Transmembrane helix</keyword>
<feature type="transmembrane region" description="Helical" evidence="6">
    <location>
        <begin position="121"/>
        <end position="143"/>
    </location>
</feature>
<feature type="transmembrane region" description="Helical" evidence="6">
    <location>
        <begin position="64"/>
        <end position="83"/>
    </location>
</feature>
<dbReference type="SUPFAM" id="SSF103473">
    <property type="entry name" value="MFS general substrate transporter"/>
    <property type="match status" value="1"/>
</dbReference>
<dbReference type="Gene3D" id="1.20.1250.20">
    <property type="entry name" value="MFS general substrate transporter like domains"/>
    <property type="match status" value="1"/>
</dbReference>
<feature type="non-terminal residue" evidence="8">
    <location>
        <position position="525"/>
    </location>
</feature>
<evidence type="ECO:0000256" key="3">
    <source>
        <dbReference type="ARBA" id="ARBA00022692"/>
    </source>
</evidence>
<feature type="transmembrane region" description="Helical" evidence="6">
    <location>
        <begin position="269"/>
        <end position="285"/>
    </location>
</feature>
<accession>A0A6A6X487</accession>
<name>A0A6A6X487_9PLEO</name>
<dbReference type="CDD" id="cd06179">
    <property type="entry name" value="MFS_TRI12_like"/>
    <property type="match status" value="1"/>
</dbReference>
<evidence type="ECO:0000313" key="9">
    <source>
        <dbReference type="Proteomes" id="UP000799757"/>
    </source>
</evidence>
<dbReference type="PROSITE" id="PS00216">
    <property type="entry name" value="SUGAR_TRANSPORT_1"/>
    <property type="match status" value="1"/>
</dbReference>
<feature type="transmembrane region" description="Helical" evidence="6">
    <location>
        <begin position="337"/>
        <end position="356"/>
    </location>
</feature>
<keyword evidence="5 6" id="KW-0472">Membrane</keyword>
<organism evidence="8 9">
    <name type="scientific">Melanomma pulvis-pyrius CBS 109.77</name>
    <dbReference type="NCBI Taxonomy" id="1314802"/>
    <lineage>
        <taxon>Eukaryota</taxon>
        <taxon>Fungi</taxon>
        <taxon>Dikarya</taxon>
        <taxon>Ascomycota</taxon>
        <taxon>Pezizomycotina</taxon>
        <taxon>Dothideomycetes</taxon>
        <taxon>Pleosporomycetidae</taxon>
        <taxon>Pleosporales</taxon>
        <taxon>Melanommataceae</taxon>
        <taxon>Melanomma</taxon>
    </lineage>
</organism>
<dbReference type="EMBL" id="MU002046">
    <property type="protein sequence ID" value="KAF2790943.1"/>
    <property type="molecule type" value="Genomic_DNA"/>
</dbReference>
<feature type="transmembrane region" description="Helical" evidence="6">
    <location>
        <begin position="396"/>
        <end position="421"/>
    </location>
</feature>
<keyword evidence="9" id="KW-1185">Reference proteome</keyword>
<evidence type="ECO:0000259" key="7">
    <source>
        <dbReference type="PROSITE" id="PS50850"/>
    </source>
</evidence>
<reference evidence="8" key="1">
    <citation type="journal article" date="2020" name="Stud. Mycol.">
        <title>101 Dothideomycetes genomes: a test case for predicting lifestyles and emergence of pathogens.</title>
        <authorList>
            <person name="Haridas S."/>
            <person name="Albert R."/>
            <person name="Binder M."/>
            <person name="Bloem J."/>
            <person name="Labutti K."/>
            <person name="Salamov A."/>
            <person name="Andreopoulos B."/>
            <person name="Baker S."/>
            <person name="Barry K."/>
            <person name="Bills G."/>
            <person name="Bluhm B."/>
            <person name="Cannon C."/>
            <person name="Castanera R."/>
            <person name="Culley D."/>
            <person name="Daum C."/>
            <person name="Ezra D."/>
            <person name="Gonzalez J."/>
            <person name="Henrissat B."/>
            <person name="Kuo A."/>
            <person name="Liang C."/>
            <person name="Lipzen A."/>
            <person name="Lutzoni F."/>
            <person name="Magnuson J."/>
            <person name="Mondo S."/>
            <person name="Nolan M."/>
            <person name="Ohm R."/>
            <person name="Pangilinan J."/>
            <person name="Park H.-J."/>
            <person name="Ramirez L."/>
            <person name="Alfaro M."/>
            <person name="Sun H."/>
            <person name="Tritt A."/>
            <person name="Yoshinaga Y."/>
            <person name="Zwiers L.-H."/>
            <person name="Turgeon B."/>
            <person name="Goodwin S."/>
            <person name="Spatafora J."/>
            <person name="Crous P."/>
            <person name="Grigoriev I."/>
        </authorList>
    </citation>
    <scope>NUCLEOTIDE SEQUENCE</scope>
    <source>
        <strain evidence="8">CBS 109.77</strain>
    </source>
</reference>
<feature type="domain" description="Major facilitator superfamily (MFS) profile" evidence="7">
    <location>
        <begin position="1"/>
        <end position="514"/>
    </location>
</feature>
<feature type="transmembrane region" description="Helical" evidence="6">
    <location>
        <begin position="35"/>
        <end position="52"/>
    </location>
</feature>
<dbReference type="InterPro" id="IPR020846">
    <property type="entry name" value="MFS_dom"/>
</dbReference>
<keyword evidence="3 6" id="KW-0812">Transmembrane</keyword>
<proteinExistence type="predicted"/>
<feature type="transmembrane region" description="Helical" evidence="6">
    <location>
        <begin position="488"/>
        <end position="506"/>
    </location>
</feature>
<keyword evidence="2" id="KW-0813">Transport</keyword>
<protein>
    <submittedName>
        <fullName evidence="8">MFS general substrate transporter</fullName>
    </submittedName>
</protein>
<dbReference type="OrthoDB" id="4139357at2759"/>
<evidence type="ECO:0000256" key="5">
    <source>
        <dbReference type="ARBA" id="ARBA00023136"/>
    </source>
</evidence>
<dbReference type="InterPro" id="IPR053791">
    <property type="entry name" value="MFS_Tri12-like"/>
</dbReference>
<feature type="transmembrane region" description="Helical" evidence="6">
    <location>
        <begin position="155"/>
        <end position="175"/>
    </location>
</feature>
<evidence type="ECO:0000256" key="2">
    <source>
        <dbReference type="ARBA" id="ARBA00022448"/>
    </source>
</evidence>
<comment type="subcellular location">
    <subcellularLocation>
        <location evidence="1">Membrane</location>
        <topology evidence="1">Multi-pass membrane protein</topology>
    </subcellularLocation>
</comment>
<feature type="transmembrane region" description="Helical" evidence="6">
    <location>
        <begin position="89"/>
        <end position="109"/>
    </location>
</feature>
<evidence type="ECO:0000256" key="1">
    <source>
        <dbReference type="ARBA" id="ARBA00004141"/>
    </source>
</evidence>
<dbReference type="InterPro" id="IPR010573">
    <property type="entry name" value="MFS_Str1/Tri12-like"/>
</dbReference>
<dbReference type="InterPro" id="IPR005829">
    <property type="entry name" value="Sugar_transporter_CS"/>
</dbReference>
<dbReference type="Proteomes" id="UP000799757">
    <property type="component" value="Unassembled WGS sequence"/>
</dbReference>
<evidence type="ECO:0000256" key="4">
    <source>
        <dbReference type="ARBA" id="ARBA00022989"/>
    </source>
</evidence>
<dbReference type="GO" id="GO:0005886">
    <property type="term" value="C:plasma membrane"/>
    <property type="evidence" value="ECO:0007669"/>
    <property type="project" value="TreeGrafter"/>
</dbReference>